<feature type="region of interest" description="Disordered" evidence="1">
    <location>
        <begin position="230"/>
        <end position="294"/>
    </location>
</feature>
<evidence type="ECO:0000313" key="5">
    <source>
        <dbReference type="Proteomes" id="UP000008810"/>
    </source>
</evidence>
<dbReference type="Proteomes" id="UP000008810">
    <property type="component" value="Chromosome 3"/>
</dbReference>
<accession>A0A2K2CZ48</accession>
<feature type="compositionally biased region" description="Basic residues" evidence="1">
    <location>
        <begin position="266"/>
        <end position="283"/>
    </location>
</feature>
<dbReference type="EnsemblPlants" id="PNT67300">
    <property type="protein sequence ID" value="PNT67300"/>
    <property type="gene ID" value="BRADI_3g23759v3"/>
</dbReference>
<gene>
    <name evidence="3" type="ORF">BRADI_3g23759v3</name>
</gene>
<evidence type="ECO:0000313" key="3">
    <source>
        <dbReference type="EMBL" id="PNT67300.1"/>
    </source>
</evidence>
<dbReference type="AlphaFoldDB" id="A0A2K2CZ48"/>
<dbReference type="STRING" id="15368.A0A2K2CZ48"/>
<proteinExistence type="predicted"/>
<dbReference type="InParanoid" id="A0A2K2CZ48"/>
<evidence type="ECO:0000313" key="4">
    <source>
        <dbReference type="EnsemblPlants" id="PNT67300"/>
    </source>
</evidence>
<dbReference type="EMBL" id="CM000882">
    <property type="protein sequence ID" value="PNT67300.1"/>
    <property type="molecule type" value="Genomic_DNA"/>
</dbReference>
<reference evidence="4" key="3">
    <citation type="submission" date="2018-08" db="UniProtKB">
        <authorList>
            <consortium name="EnsemblPlants"/>
        </authorList>
    </citation>
    <scope>IDENTIFICATION</scope>
    <source>
        <strain evidence="4">cv. Bd21</strain>
    </source>
</reference>
<protein>
    <recommendedName>
        <fullName evidence="2">No apical meristem-associated C-terminal domain-containing protein</fullName>
    </recommendedName>
</protein>
<name>A0A2K2CZ48_BRADI</name>
<evidence type="ECO:0000259" key="2">
    <source>
        <dbReference type="Pfam" id="PF14303"/>
    </source>
</evidence>
<evidence type="ECO:0000256" key="1">
    <source>
        <dbReference type="SAM" id="MobiDB-lite"/>
    </source>
</evidence>
<feature type="compositionally biased region" description="Polar residues" evidence="1">
    <location>
        <begin position="239"/>
        <end position="250"/>
    </location>
</feature>
<dbReference type="PANTHER" id="PTHR45125">
    <property type="entry name" value="F21J9.4-RELATED"/>
    <property type="match status" value="1"/>
</dbReference>
<reference evidence="3 4" key="1">
    <citation type="journal article" date="2010" name="Nature">
        <title>Genome sequencing and analysis of the model grass Brachypodium distachyon.</title>
        <authorList>
            <consortium name="International Brachypodium Initiative"/>
        </authorList>
    </citation>
    <scope>NUCLEOTIDE SEQUENCE [LARGE SCALE GENOMIC DNA]</scope>
    <source>
        <strain evidence="3 4">Bd21</strain>
    </source>
</reference>
<dbReference type="OrthoDB" id="2507178at2759"/>
<keyword evidence="5" id="KW-1185">Reference proteome</keyword>
<dbReference type="PANTHER" id="PTHR45125:SF48">
    <property type="entry name" value="MYB-LIKE DOMAIN-CONTAINING PROTEIN"/>
    <property type="match status" value="1"/>
</dbReference>
<dbReference type="Pfam" id="PF14303">
    <property type="entry name" value="NAM-associated"/>
    <property type="match status" value="1"/>
</dbReference>
<sequence length="357" mass="38981">MNPLPSGPNAASRAQATRHLANKAASAAKTGGASVLAVPAPLIPATHHGPPISRLPLHGFSAPTANLHKFSAPVGGEPSSWRVGLDLNTAAYTLENSPDLLRQPRSFSTAGNTEGRNLFGQLFSQADERIHEYFHEWKNYPQHCFTSDRNESSLAHRWSTIQDATNKFCGAFEQVNDRKVSGIGIKDHLGMAMSLYNSNEGKPFGFVHCWTKLNKAPKWEAIVSSLKEGHGSLKKQKSNEGSSCQSSSLNEDGEAGEGLASGGRVQRPKGRKARMWQKGRRKGSKEGGKTPAFMEIQRQKVALEQKKVDTDAENAATARLSEDSKIMFADTSLMDENQRQWVDLMRGDILARCAKTS</sequence>
<organism evidence="3">
    <name type="scientific">Brachypodium distachyon</name>
    <name type="common">Purple false brome</name>
    <name type="synonym">Trachynia distachya</name>
    <dbReference type="NCBI Taxonomy" id="15368"/>
    <lineage>
        <taxon>Eukaryota</taxon>
        <taxon>Viridiplantae</taxon>
        <taxon>Streptophyta</taxon>
        <taxon>Embryophyta</taxon>
        <taxon>Tracheophyta</taxon>
        <taxon>Spermatophyta</taxon>
        <taxon>Magnoliopsida</taxon>
        <taxon>Liliopsida</taxon>
        <taxon>Poales</taxon>
        <taxon>Poaceae</taxon>
        <taxon>BOP clade</taxon>
        <taxon>Pooideae</taxon>
        <taxon>Stipodae</taxon>
        <taxon>Brachypodieae</taxon>
        <taxon>Brachypodium</taxon>
    </lineage>
</organism>
<feature type="domain" description="No apical meristem-associated C-terminal" evidence="2">
    <location>
        <begin position="202"/>
        <end position="349"/>
    </location>
</feature>
<dbReference type="InterPro" id="IPR029466">
    <property type="entry name" value="NAM-associated_C"/>
</dbReference>
<dbReference type="Gramene" id="PNT67300">
    <property type="protein sequence ID" value="PNT67300"/>
    <property type="gene ID" value="BRADI_3g23759v3"/>
</dbReference>
<reference evidence="3" key="2">
    <citation type="submission" date="2017-06" db="EMBL/GenBank/DDBJ databases">
        <title>WGS assembly of Brachypodium distachyon.</title>
        <authorList>
            <consortium name="The International Brachypodium Initiative"/>
            <person name="Lucas S."/>
            <person name="Harmon-Smith M."/>
            <person name="Lail K."/>
            <person name="Tice H."/>
            <person name="Grimwood J."/>
            <person name="Bruce D."/>
            <person name="Barry K."/>
            <person name="Shu S."/>
            <person name="Lindquist E."/>
            <person name="Wang M."/>
            <person name="Pitluck S."/>
            <person name="Vogel J.P."/>
            <person name="Garvin D.F."/>
            <person name="Mockler T.C."/>
            <person name="Schmutz J."/>
            <person name="Rokhsar D."/>
            <person name="Bevan M.W."/>
        </authorList>
    </citation>
    <scope>NUCLEOTIDE SEQUENCE</scope>
    <source>
        <strain evidence="3">Bd21</strain>
    </source>
</reference>